<keyword evidence="1" id="KW-0175">Coiled coil</keyword>
<protein>
    <submittedName>
        <fullName evidence="3">WW domain-binding protein 11</fullName>
    </submittedName>
</protein>
<feature type="compositionally biased region" description="Pro residues" evidence="2">
    <location>
        <begin position="202"/>
        <end position="250"/>
    </location>
</feature>
<organism evidence="3">
    <name type="scientific">Magallana gigas</name>
    <name type="common">Pacific oyster</name>
    <name type="synonym">Crassostrea gigas</name>
    <dbReference type="NCBI Taxonomy" id="29159"/>
    <lineage>
        <taxon>Eukaryota</taxon>
        <taxon>Metazoa</taxon>
        <taxon>Spiralia</taxon>
        <taxon>Lophotrochozoa</taxon>
        <taxon>Mollusca</taxon>
        <taxon>Bivalvia</taxon>
        <taxon>Autobranchia</taxon>
        <taxon>Pteriomorphia</taxon>
        <taxon>Ostreida</taxon>
        <taxon>Ostreoidea</taxon>
        <taxon>Ostreidae</taxon>
        <taxon>Magallana</taxon>
    </lineage>
</organism>
<feature type="compositionally biased region" description="Pro residues" evidence="2">
    <location>
        <begin position="147"/>
        <end position="157"/>
    </location>
</feature>
<feature type="coiled-coil region" evidence="1">
    <location>
        <begin position="63"/>
        <end position="104"/>
    </location>
</feature>
<gene>
    <name evidence="3" type="ORF">CGI_10021831</name>
</gene>
<accession>K1Q1Q0</accession>
<feature type="region of interest" description="Disordered" evidence="2">
    <location>
        <begin position="137"/>
        <end position="322"/>
    </location>
</feature>
<feature type="region of interest" description="Disordered" evidence="2">
    <location>
        <begin position="1"/>
        <end position="31"/>
    </location>
</feature>
<dbReference type="InParanoid" id="K1Q1Q0"/>
<dbReference type="FunCoup" id="K1Q1Q0">
    <property type="interactions" value="1799"/>
</dbReference>
<evidence type="ECO:0000256" key="1">
    <source>
        <dbReference type="SAM" id="Coils"/>
    </source>
</evidence>
<dbReference type="AlphaFoldDB" id="K1Q1Q0"/>
<feature type="compositionally biased region" description="Pro residues" evidence="2">
    <location>
        <begin position="259"/>
        <end position="294"/>
    </location>
</feature>
<dbReference type="HOGENOM" id="CLU_028337_0_0_1"/>
<name>K1Q1Q0_MAGGI</name>
<sequence>MGRRSINTTKSGKFMNPTDQARKEARKKELKKAKFNPIDAPKLSEKVLKDKRKKLKETFQRVIKLYEKENPDLAKDLQKQEVEYDRKREKLQVFYEQVKNAERVKLDQIPLPALPQQDTYNLCLSLGVSNRKSLSGFDLEAARRRPPPGPPPGPPPALSDSEDEEEYDPAKGIEENIGTVDVDVEHPHDVSDDRMETEHTSGPPPGVPPMMFRPPPLRGGPPGAPPRMLPPGPPPGRPQGLPPGPPPGLPPNLQIPGQRMPPAPPGVPPPRIMRPPSGPPGVLPPGLPPPPGVGPNPNVLSAPPSIMKPPRKSGEEEKKNMATIEAKPQIKNLLGDVTRFMPTTLKVKREGKDAKGRIKIHSREEERRPLSLSQVAAPTVTTVPTKTKDDAYDQFMKEMSDLL</sequence>
<proteinExistence type="predicted"/>
<evidence type="ECO:0000313" key="3">
    <source>
        <dbReference type="EMBL" id="EKC30357.1"/>
    </source>
</evidence>
<feature type="compositionally biased region" description="Polar residues" evidence="2">
    <location>
        <begin position="1"/>
        <end position="11"/>
    </location>
</feature>
<feature type="compositionally biased region" description="Basic and acidic residues" evidence="2">
    <location>
        <begin position="183"/>
        <end position="199"/>
    </location>
</feature>
<evidence type="ECO:0000256" key="2">
    <source>
        <dbReference type="SAM" id="MobiDB-lite"/>
    </source>
</evidence>
<reference evidence="3" key="1">
    <citation type="journal article" date="2012" name="Nature">
        <title>The oyster genome reveals stress adaptation and complexity of shell formation.</title>
        <authorList>
            <person name="Zhang G."/>
            <person name="Fang X."/>
            <person name="Guo X."/>
            <person name="Li L."/>
            <person name="Luo R."/>
            <person name="Xu F."/>
            <person name="Yang P."/>
            <person name="Zhang L."/>
            <person name="Wang X."/>
            <person name="Qi H."/>
            <person name="Xiong Z."/>
            <person name="Que H."/>
            <person name="Xie Y."/>
            <person name="Holland P.W."/>
            <person name="Paps J."/>
            <person name="Zhu Y."/>
            <person name="Wu F."/>
            <person name="Chen Y."/>
            <person name="Wang J."/>
            <person name="Peng C."/>
            <person name="Meng J."/>
            <person name="Yang L."/>
            <person name="Liu J."/>
            <person name="Wen B."/>
            <person name="Zhang N."/>
            <person name="Huang Z."/>
            <person name="Zhu Q."/>
            <person name="Feng Y."/>
            <person name="Mount A."/>
            <person name="Hedgecock D."/>
            <person name="Xu Z."/>
            <person name="Liu Y."/>
            <person name="Domazet-Loso T."/>
            <person name="Du Y."/>
            <person name="Sun X."/>
            <person name="Zhang S."/>
            <person name="Liu B."/>
            <person name="Cheng P."/>
            <person name="Jiang X."/>
            <person name="Li J."/>
            <person name="Fan D."/>
            <person name="Wang W."/>
            <person name="Fu W."/>
            <person name="Wang T."/>
            <person name="Wang B."/>
            <person name="Zhang J."/>
            <person name="Peng Z."/>
            <person name="Li Y."/>
            <person name="Li N."/>
            <person name="Wang J."/>
            <person name="Chen M."/>
            <person name="He Y."/>
            <person name="Tan F."/>
            <person name="Song X."/>
            <person name="Zheng Q."/>
            <person name="Huang R."/>
            <person name="Yang H."/>
            <person name="Du X."/>
            <person name="Chen L."/>
            <person name="Yang M."/>
            <person name="Gaffney P.M."/>
            <person name="Wang S."/>
            <person name="Luo L."/>
            <person name="She Z."/>
            <person name="Ming Y."/>
            <person name="Huang W."/>
            <person name="Zhang S."/>
            <person name="Huang B."/>
            <person name="Zhang Y."/>
            <person name="Qu T."/>
            <person name="Ni P."/>
            <person name="Miao G."/>
            <person name="Wang J."/>
            <person name="Wang Q."/>
            <person name="Steinberg C.E."/>
            <person name="Wang H."/>
            <person name="Li N."/>
            <person name="Qian L."/>
            <person name="Zhang G."/>
            <person name="Li Y."/>
            <person name="Yang H."/>
            <person name="Liu X."/>
            <person name="Wang J."/>
            <person name="Yin Y."/>
            <person name="Wang J."/>
        </authorList>
    </citation>
    <scope>NUCLEOTIDE SEQUENCE [LARGE SCALE GENOMIC DNA]</scope>
    <source>
        <strain evidence="3">05x7-T-G4-1.051#20</strain>
    </source>
</reference>
<dbReference type="EMBL" id="JH817605">
    <property type="protein sequence ID" value="EKC30357.1"/>
    <property type="molecule type" value="Genomic_DNA"/>
</dbReference>